<dbReference type="SUPFAM" id="SSF51306">
    <property type="entry name" value="LexA/Signal peptidase"/>
    <property type="match status" value="1"/>
</dbReference>
<keyword evidence="1" id="KW-0472">Membrane</keyword>
<dbReference type="Gene3D" id="2.10.109.10">
    <property type="entry name" value="Umud Fragment, subunit A"/>
    <property type="match status" value="1"/>
</dbReference>
<feature type="transmembrane region" description="Helical" evidence="1">
    <location>
        <begin position="7"/>
        <end position="26"/>
    </location>
</feature>
<dbReference type="GO" id="GO:0006465">
    <property type="term" value="P:signal peptide processing"/>
    <property type="evidence" value="ECO:0007669"/>
    <property type="project" value="InterPro"/>
</dbReference>
<reference evidence="3" key="2">
    <citation type="journal article" date="2018" name="ISME J.">
        <title>A dynamic microbial community with high functional redundancy inhabits the cold, oxic subseafloor aquifer.</title>
        <authorList>
            <person name="Tully B.J."/>
            <person name="Wheat C.G."/>
            <person name="Glazer B.T."/>
            <person name="Huber J.A."/>
        </authorList>
    </citation>
    <scope>NUCLEOTIDE SEQUENCE</scope>
    <source>
        <strain evidence="3">NORP83</strain>
    </source>
</reference>
<comment type="caution">
    <text evidence="3">The sequence shown here is derived from an EMBL/GenBank/DDBJ whole genome shotgun (WGS) entry which is preliminary data.</text>
</comment>
<protein>
    <submittedName>
        <fullName evidence="3">S26 family signal peptidase</fullName>
    </submittedName>
</protein>
<dbReference type="GO" id="GO:0004252">
    <property type="term" value="F:serine-type endopeptidase activity"/>
    <property type="evidence" value="ECO:0007669"/>
    <property type="project" value="InterPro"/>
</dbReference>
<name>A0A2A4Z6I9_9PROT</name>
<evidence type="ECO:0000256" key="1">
    <source>
        <dbReference type="SAM" id="Phobius"/>
    </source>
</evidence>
<organism evidence="3">
    <name type="scientific">OCS116 cluster bacterium</name>
    <dbReference type="NCBI Taxonomy" id="2030921"/>
    <lineage>
        <taxon>Bacteria</taxon>
        <taxon>Pseudomonadati</taxon>
        <taxon>Pseudomonadota</taxon>
        <taxon>Alphaproteobacteria</taxon>
        <taxon>OCS116 cluster</taxon>
    </lineage>
</organism>
<keyword evidence="1" id="KW-0812">Transmembrane</keyword>
<dbReference type="InterPro" id="IPR036286">
    <property type="entry name" value="LexA/Signal_pep-like_sf"/>
</dbReference>
<dbReference type="AlphaFoldDB" id="A0A2A4Z6I9"/>
<dbReference type="InterPro" id="IPR019533">
    <property type="entry name" value="Peptidase_S26"/>
</dbReference>
<keyword evidence="1" id="KW-1133">Transmembrane helix</keyword>
<evidence type="ECO:0000313" key="3">
    <source>
        <dbReference type="EMBL" id="PCJ02605.1"/>
    </source>
</evidence>
<evidence type="ECO:0000259" key="2">
    <source>
        <dbReference type="Pfam" id="PF10502"/>
    </source>
</evidence>
<sequence>MQNSVKIVAITLGAIAISALPIWMNFSTKIVYNPSASAPIGYYWVAEYDINSDLKIGSYVVIPTPIEYRLMAAERHYLPVNVPLIKKVTAIFGDEICRQRLTVFINGKPVAVALTADRKGRQLPKWTGCYTLQNDEFFALMNAKDSFDGRYFGTLKTKDIIGIATFFINF</sequence>
<accession>A0A2A4Z6I9</accession>
<feature type="domain" description="Peptidase S26" evidence="2">
    <location>
        <begin position="4"/>
        <end position="167"/>
    </location>
</feature>
<gene>
    <name evidence="3" type="ORF">COB13_05315</name>
</gene>
<dbReference type="Pfam" id="PF10502">
    <property type="entry name" value="Peptidase_S26"/>
    <property type="match status" value="1"/>
</dbReference>
<proteinExistence type="predicted"/>
<reference key="1">
    <citation type="submission" date="2017-08" db="EMBL/GenBank/DDBJ databases">
        <title>A dynamic microbial community with high functional redundancy inhabits the cold, oxic subseafloor aquifer.</title>
        <authorList>
            <person name="Tully B.J."/>
            <person name="Wheat C.G."/>
            <person name="Glazer B.T."/>
            <person name="Huber J.A."/>
        </authorList>
    </citation>
    <scope>NUCLEOTIDE SEQUENCE [LARGE SCALE GENOMIC DNA]</scope>
</reference>
<dbReference type="EMBL" id="NVUS01000004">
    <property type="protein sequence ID" value="PCJ02605.1"/>
    <property type="molecule type" value="Genomic_DNA"/>
</dbReference>